<dbReference type="PROSITE" id="PS00072">
    <property type="entry name" value="ACYL_COA_DH_1"/>
    <property type="match status" value="1"/>
</dbReference>
<reference evidence="9 10" key="1">
    <citation type="journal article" date="2019" name="Int. J. Syst. Evol. Microbiol.">
        <title>The Global Catalogue of Microorganisms (GCM) 10K type strain sequencing project: providing services to taxonomists for standard genome sequencing and annotation.</title>
        <authorList>
            <consortium name="The Broad Institute Genomics Platform"/>
            <consortium name="The Broad Institute Genome Sequencing Center for Infectious Disease"/>
            <person name="Wu L."/>
            <person name="Ma J."/>
        </authorList>
    </citation>
    <scope>NUCLEOTIDE SEQUENCE [LARGE SCALE GENOMIC DNA]</scope>
    <source>
        <strain evidence="9 10">JCM 16378</strain>
    </source>
</reference>
<evidence type="ECO:0000313" key="9">
    <source>
        <dbReference type="EMBL" id="GAA2731547.1"/>
    </source>
</evidence>
<dbReference type="InterPro" id="IPR009100">
    <property type="entry name" value="AcylCoA_DH/oxidase_NM_dom_sf"/>
</dbReference>
<dbReference type="Gene3D" id="2.40.110.20">
    <property type="match status" value="1"/>
</dbReference>
<comment type="similarity">
    <text evidence="2 5">Belongs to the acyl-CoA dehydrogenase family.</text>
</comment>
<evidence type="ECO:0000256" key="5">
    <source>
        <dbReference type="RuleBase" id="RU362125"/>
    </source>
</evidence>
<evidence type="ECO:0000259" key="6">
    <source>
        <dbReference type="Pfam" id="PF00441"/>
    </source>
</evidence>
<evidence type="ECO:0000259" key="8">
    <source>
        <dbReference type="Pfam" id="PF18158"/>
    </source>
</evidence>
<evidence type="ECO:0000259" key="7">
    <source>
        <dbReference type="Pfam" id="PF02770"/>
    </source>
</evidence>
<protein>
    <submittedName>
        <fullName evidence="9">Acyl-CoA dehydrogenase family protein</fullName>
    </submittedName>
</protein>
<dbReference type="Proteomes" id="UP001501326">
    <property type="component" value="Unassembled WGS sequence"/>
</dbReference>
<dbReference type="Gene3D" id="1.20.140.10">
    <property type="entry name" value="Butyryl-CoA Dehydrogenase, subunit A, domain 3"/>
    <property type="match status" value="1"/>
</dbReference>
<sequence length="605" mass="64518">MKKPASDAKPVTRYFRQTLIVSTVIRATDMAPGTRTSSRRTRAFTLTRPRYPAYSAVVPTHAVTNQVPPLPDYNALTANPALSEAVRRWADDAAHDEVEQLGAHSGSAQARVWAEQANTHHPVLRTHSPTGERLDEVDFHPAWHALMDVAVSGGLTAEPWTQPGGRGAHVRRAAGFTTWSEVEQGHLCPVSMTYAAAPALAANPALAARWVPQLASRSYDSGLRPLDAKSGAIAGMGMTEKQGGSDVRANTTRAVLTKDGPVAGGDTYRLTGHKWFCSAPMSDAFLVLAQTEAGIGCFLVPRVLDDGERNPFALQRLKDKLGNRSNASSEVELEGTWGVRVGDEGRGIRTILDMVAATRLDCILGSSATMRAALLRAVHHARHRRAFGDLLVDQPLMQNVLADLALESEAATTLALRLAHAVDEGDTAFSRLGVALGKYWVCKRTPVMVAEALECLGGNGYVEENGLARLYREAPLNSIWEGSGNVNALDVLRAASREPASVEAYLDEVRRARGHHPALDQAIAALPDVLARASDPDAQASARTLVERLALTLQAALLAQHAPAVVADAFIASRLGGDHGVTFGTLDAGLSSTAAVGLVERAFAT</sequence>
<keyword evidence="10" id="KW-1185">Reference proteome</keyword>
<name>A0ABN3UG28_9MICO</name>
<organism evidence="9 10">
    <name type="scientific">Pedococcus aerophilus</name>
    <dbReference type="NCBI Taxonomy" id="436356"/>
    <lineage>
        <taxon>Bacteria</taxon>
        <taxon>Bacillati</taxon>
        <taxon>Actinomycetota</taxon>
        <taxon>Actinomycetes</taxon>
        <taxon>Micrococcales</taxon>
        <taxon>Intrasporangiaceae</taxon>
        <taxon>Pedococcus</taxon>
    </lineage>
</organism>
<dbReference type="PANTHER" id="PTHR42707:SF3">
    <property type="entry name" value="ACYL-COA DEHYDROGENASE AIDB-RELATED"/>
    <property type="match status" value="1"/>
</dbReference>
<feature type="domain" description="Acyl-CoA dehydrogenase/oxidase C-terminal" evidence="6">
    <location>
        <begin position="345"/>
        <end position="494"/>
    </location>
</feature>
<evidence type="ECO:0000313" key="10">
    <source>
        <dbReference type="Proteomes" id="UP001501326"/>
    </source>
</evidence>
<accession>A0ABN3UG28</accession>
<evidence type="ECO:0000256" key="3">
    <source>
        <dbReference type="ARBA" id="ARBA00022630"/>
    </source>
</evidence>
<proteinExistence type="inferred from homology"/>
<feature type="domain" description="Acyl-CoA oxidase/dehydrogenase middle" evidence="7">
    <location>
        <begin position="236"/>
        <end position="334"/>
    </location>
</feature>
<keyword evidence="5" id="KW-0560">Oxidoreductase</keyword>
<dbReference type="InterPro" id="IPR006089">
    <property type="entry name" value="Acyl-CoA_DH_CS"/>
</dbReference>
<evidence type="ECO:0000256" key="1">
    <source>
        <dbReference type="ARBA" id="ARBA00001974"/>
    </source>
</evidence>
<dbReference type="InterPro" id="IPR041504">
    <property type="entry name" value="AidB_N"/>
</dbReference>
<dbReference type="PROSITE" id="PS00073">
    <property type="entry name" value="ACYL_COA_DH_2"/>
    <property type="match status" value="1"/>
</dbReference>
<dbReference type="Pfam" id="PF02770">
    <property type="entry name" value="Acyl-CoA_dh_M"/>
    <property type="match status" value="1"/>
</dbReference>
<dbReference type="PANTHER" id="PTHR42707">
    <property type="entry name" value="ACYL-COA DEHYDROGENASE"/>
    <property type="match status" value="1"/>
</dbReference>
<feature type="domain" description="Adaptive response protein AidB N-terminal" evidence="8">
    <location>
        <begin position="65"/>
        <end position="221"/>
    </location>
</feature>
<comment type="cofactor">
    <cofactor evidence="1 5">
        <name>FAD</name>
        <dbReference type="ChEBI" id="CHEBI:57692"/>
    </cofactor>
</comment>
<dbReference type="InterPro" id="IPR006091">
    <property type="entry name" value="Acyl-CoA_Oxase/DH_mid-dom"/>
</dbReference>
<dbReference type="SUPFAM" id="SSF56645">
    <property type="entry name" value="Acyl-CoA dehydrogenase NM domain-like"/>
    <property type="match status" value="1"/>
</dbReference>
<evidence type="ECO:0000256" key="2">
    <source>
        <dbReference type="ARBA" id="ARBA00009347"/>
    </source>
</evidence>
<comment type="caution">
    <text evidence="9">The sequence shown here is derived from an EMBL/GenBank/DDBJ whole genome shotgun (WGS) entry which is preliminary data.</text>
</comment>
<dbReference type="SUPFAM" id="SSF47203">
    <property type="entry name" value="Acyl-CoA dehydrogenase C-terminal domain-like"/>
    <property type="match status" value="1"/>
</dbReference>
<keyword evidence="3 5" id="KW-0285">Flavoprotein</keyword>
<gene>
    <name evidence="9" type="ORF">GCM10009867_05410</name>
</gene>
<dbReference type="InterPro" id="IPR009075">
    <property type="entry name" value="AcylCo_DH/oxidase_C"/>
</dbReference>
<keyword evidence="4 5" id="KW-0274">FAD</keyword>
<evidence type="ECO:0000256" key="4">
    <source>
        <dbReference type="ARBA" id="ARBA00022827"/>
    </source>
</evidence>
<dbReference type="EMBL" id="BAAARN010000001">
    <property type="protein sequence ID" value="GAA2731547.1"/>
    <property type="molecule type" value="Genomic_DNA"/>
</dbReference>
<dbReference type="InterPro" id="IPR036250">
    <property type="entry name" value="AcylCo_DH-like_C"/>
</dbReference>
<dbReference type="Pfam" id="PF18158">
    <property type="entry name" value="AidB_N"/>
    <property type="match status" value="1"/>
</dbReference>
<dbReference type="Gene3D" id="6.10.250.600">
    <property type="match status" value="1"/>
</dbReference>
<dbReference type="Pfam" id="PF00441">
    <property type="entry name" value="Acyl-CoA_dh_1"/>
    <property type="match status" value="1"/>
</dbReference>
<dbReference type="InterPro" id="IPR052904">
    <property type="entry name" value="Acyl-CoA_dehydrogenase-like"/>
</dbReference>